<dbReference type="RefSeq" id="WP_057946436.1">
    <property type="nucleotide sequence ID" value="NZ_CP067396.1"/>
</dbReference>
<sequence>MRRIGFFSAAFAVALAGTMSFAALANSWQGTWTYYNAEGAQIGRWTAGCGAADGRWGDTSGSNKRFTQGCAVES</sequence>
<dbReference type="Pfam" id="PF19806">
    <property type="entry name" value="DUF6289"/>
    <property type="match status" value="1"/>
</dbReference>
<evidence type="ECO:0000313" key="2">
    <source>
        <dbReference type="Proteomes" id="UP000061569"/>
    </source>
</evidence>
<dbReference type="Proteomes" id="UP000061569">
    <property type="component" value="Chromosome"/>
</dbReference>
<dbReference type="EMBL" id="CP013140">
    <property type="protein sequence ID" value="ALN56339.1"/>
    <property type="molecule type" value="Genomic_DNA"/>
</dbReference>
<proteinExistence type="predicted"/>
<organism evidence="1 2">
    <name type="scientific">Lysobacter enzymogenes</name>
    <dbReference type="NCBI Taxonomy" id="69"/>
    <lineage>
        <taxon>Bacteria</taxon>
        <taxon>Pseudomonadati</taxon>
        <taxon>Pseudomonadota</taxon>
        <taxon>Gammaproteobacteria</taxon>
        <taxon>Lysobacterales</taxon>
        <taxon>Lysobacteraceae</taxon>
        <taxon>Lysobacter</taxon>
    </lineage>
</organism>
<dbReference type="KEGG" id="lez:GLE_0981"/>
<protein>
    <submittedName>
        <fullName evidence="1">Uncharacterized protein</fullName>
    </submittedName>
</protein>
<evidence type="ECO:0000313" key="1">
    <source>
        <dbReference type="EMBL" id="ALN56339.1"/>
    </source>
</evidence>
<reference evidence="1 2" key="1">
    <citation type="submission" date="2015-11" db="EMBL/GenBank/DDBJ databases">
        <title>Genome sequences of Lysobacter enzymogenes strain C3 and Lysobacter antibioticus ATCC 29479.</title>
        <authorList>
            <person name="Kobayashi D.Y."/>
        </authorList>
    </citation>
    <scope>NUCLEOTIDE SEQUENCE [LARGE SCALE GENOMIC DNA]</scope>
    <source>
        <strain evidence="1 2">C3</strain>
    </source>
</reference>
<name>A0A0S2DCS5_LYSEN</name>
<dbReference type="STRING" id="69.GLE_0981"/>
<accession>A0A0S2DCS5</accession>
<gene>
    <name evidence="1" type="ORF">GLE_0981</name>
</gene>
<dbReference type="OrthoDB" id="6027340at2"/>
<dbReference type="PATRIC" id="fig|69.6.peg.969"/>
<dbReference type="AlphaFoldDB" id="A0A0S2DCS5"/>
<dbReference type="InterPro" id="IPR046256">
    <property type="entry name" value="DUF6289"/>
</dbReference>